<evidence type="ECO:0000256" key="2">
    <source>
        <dbReference type="ARBA" id="ARBA00022490"/>
    </source>
</evidence>
<dbReference type="PANTHER" id="PTHR33347:SF34">
    <property type="entry name" value="PROTEIN SOB FIVE-LIKE 6"/>
    <property type="match status" value="1"/>
</dbReference>
<keyword evidence="2" id="KW-0963">Cytoplasm</keyword>
<reference evidence="8" key="2">
    <citation type="submission" date="2021-03" db="UniProtKB">
        <authorList>
            <consortium name="EnsemblPlants"/>
        </authorList>
    </citation>
    <scope>IDENTIFICATION</scope>
</reference>
<dbReference type="EnsemblPlants" id="AUR62022466-RA">
    <property type="protein sequence ID" value="AUR62022466-RA:cds"/>
    <property type="gene ID" value="AUR62022466"/>
</dbReference>
<evidence type="ECO:0000256" key="4">
    <source>
        <dbReference type="ARBA" id="ARBA00022864"/>
    </source>
</evidence>
<evidence type="ECO:0000256" key="6">
    <source>
        <dbReference type="ARBA" id="ARBA00024199"/>
    </source>
</evidence>
<dbReference type="Gramene" id="AUR62022466-RA">
    <property type="protein sequence ID" value="AUR62022466-RA:cds"/>
    <property type="gene ID" value="AUR62022466"/>
</dbReference>
<keyword evidence="4" id="KW-0932">Cytokinin signaling pathway</keyword>
<dbReference type="InterPro" id="IPR044670">
    <property type="entry name" value="SOFL"/>
</dbReference>
<sequence length="314" mass="35054">MDIAASEWSNECESGWTVYLEESYIPRTNNIGDYHQSYRLNSTHNDDDGVEDLSMVSDASSGPPHFLHQEVDQQSYSRKSSKKSDKRSKKSSKEHKKVASKQQHHLDDTASSPGITHSKIYDNSSTMDFSENLSATHYQVQETEIEAAQSKKIGEECSYEGVIDWPNEEEGLTKDAKGVEAALYNYLDDDPTMGGQHLDLYKNSHKNDGQHDGSGDNAQLSFSVGVVSPRKNGRRVLKVGRGKGRGQADMEIDENRRDVSYGKRKAGSQAGQSTECNKKGKLFRFEASGFRMMSAARLFRMHGCVAPPNLCIRE</sequence>
<feature type="region of interest" description="Disordered" evidence="7">
    <location>
        <begin position="40"/>
        <end position="122"/>
    </location>
</feature>
<keyword evidence="5" id="KW-0539">Nucleus</keyword>
<protein>
    <submittedName>
        <fullName evidence="8">Uncharacterized protein</fullName>
    </submittedName>
</protein>
<feature type="compositionally biased region" description="Polar residues" evidence="7">
    <location>
        <begin position="109"/>
        <end position="122"/>
    </location>
</feature>
<dbReference type="Proteomes" id="UP000596660">
    <property type="component" value="Unplaced"/>
</dbReference>
<evidence type="ECO:0000256" key="1">
    <source>
        <dbReference type="ARBA" id="ARBA00004496"/>
    </source>
</evidence>
<name>A0A803M2L8_CHEQI</name>
<comment type="subcellular location">
    <subcellularLocation>
        <location evidence="1">Cytoplasm</location>
    </subcellularLocation>
</comment>
<evidence type="ECO:0000313" key="8">
    <source>
        <dbReference type="EnsemblPlants" id="AUR62022466-RA:cds"/>
    </source>
</evidence>
<dbReference type="AlphaFoldDB" id="A0A803M2L8"/>
<keyword evidence="3" id="KW-0203">Cytokinin biosynthesis</keyword>
<feature type="compositionally biased region" description="Basic residues" evidence="7">
    <location>
        <begin position="79"/>
        <end position="103"/>
    </location>
</feature>
<evidence type="ECO:0000256" key="3">
    <source>
        <dbReference type="ARBA" id="ARBA00022712"/>
    </source>
</evidence>
<organism evidence="8 9">
    <name type="scientific">Chenopodium quinoa</name>
    <name type="common">Quinoa</name>
    <dbReference type="NCBI Taxonomy" id="63459"/>
    <lineage>
        <taxon>Eukaryota</taxon>
        <taxon>Viridiplantae</taxon>
        <taxon>Streptophyta</taxon>
        <taxon>Embryophyta</taxon>
        <taxon>Tracheophyta</taxon>
        <taxon>Spermatophyta</taxon>
        <taxon>Magnoliopsida</taxon>
        <taxon>eudicotyledons</taxon>
        <taxon>Gunneridae</taxon>
        <taxon>Pentapetalae</taxon>
        <taxon>Caryophyllales</taxon>
        <taxon>Chenopodiaceae</taxon>
        <taxon>Chenopodioideae</taxon>
        <taxon>Atripliceae</taxon>
        <taxon>Chenopodium</taxon>
    </lineage>
</organism>
<evidence type="ECO:0000313" key="9">
    <source>
        <dbReference type="Proteomes" id="UP000596660"/>
    </source>
</evidence>
<dbReference type="GO" id="GO:0005737">
    <property type="term" value="C:cytoplasm"/>
    <property type="evidence" value="ECO:0007669"/>
    <property type="project" value="UniProtKB-SubCell"/>
</dbReference>
<reference evidence="8" key="1">
    <citation type="journal article" date="2017" name="Nature">
        <title>The genome of Chenopodium quinoa.</title>
        <authorList>
            <person name="Jarvis D.E."/>
            <person name="Ho Y.S."/>
            <person name="Lightfoot D.J."/>
            <person name="Schmoeckel S.M."/>
            <person name="Li B."/>
            <person name="Borm T.J.A."/>
            <person name="Ohyanagi H."/>
            <person name="Mineta K."/>
            <person name="Michell C.T."/>
            <person name="Saber N."/>
            <person name="Kharbatia N.M."/>
            <person name="Rupper R.R."/>
            <person name="Sharp A.R."/>
            <person name="Dally N."/>
            <person name="Boughton B.A."/>
            <person name="Woo Y.H."/>
            <person name="Gao G."/>
            <person name="Schijlen E.G.W.M."/>
            <person name="Guo X."/>
            <person name="Momin A.A."/>
            <person name="Negrao S."/>
            <person name="Al-Babili S."/>
            <person name="Gehring C."/>
            <person name="Roessner U."/>
            <person name="Jung C."/>
            <person name="Murphy K."/>
            <person name="Arold S.T."/>
            <person name="Gojobori T."/>
            <person name="van der Linden C.G."/>
            <person name="van Loo E.N."/>
            <person name="Jellen E.N."/>
            <person name="Maughan P.J."/>
            <person name="Tester M."/>
        </authorList>
    </citation>
    <scope>NUCLEOTIDE SEQUENCE [LARGE SCALE GENOMIC DNA]</scope>
    <source>
        <strain evidence="8">cv. PI 614886</strain>
    </source>
</reference>
<proteinExistence type="inferred from homology"/>
<evidence type="ECO:0000256" key="7">
    <source>
        <dbReference type="SAM" id="MobiDB-lite"/>
    </source>
</evidence>
<accession>A0A803M2L8</accession>
<dbReference type="GO" id="GO:0009691">
    <property type="term" value="P:cytokinin biosynthetic process"/>
    <property type="evidence" value="ECO:0007669"/>
    <property type="project" value="UniProtKB-KW"/>
</dbReference>
<evidence type="ECO:0000256" key="5">
    <source>
        <dbReference type="ARBA" id="ARBA00023242"/>
    </source>
</evidence>
<dbReference type="GO" id="GO:0009736">
    <property type="term" value="P:cytokinin-activated signaling pathway"/>
    <property type="evidence" value="ECO:0007669"/>
    <property type="project" value="UniProtKB-KW"/>
</dbReference>
<comment type="similarity">
    <text evidence="6">Belongs to the SOFL plant protein family.</text>
</comment>
<keyword evidence="9" id="KW-1185">Reference proteome</keyword>
<dbReference type="PANTHER" id="PTHR33347">
    <property type="entry name" value="OSJNBA0091C07.3 PROTEIN"/>
    <property type="match status" value="1"/>
</dbReference>